<dbReference type="WBParaSite" id="ALUE_0000606901-mRNA-1">
    <property type="protein sequence ID" value="ALUE_0000606901-mRNA-1"/>
    <property type="gene ID" value="ALUE_0000606901"/>
</dbReference>
<evidence type="ECO:0000313" key="2">
    <source>
        <dbReference type="WBParaSite" id="ALUE_0000606901-mRNA-1"/>
    </source>
</evidence>
<proteinExistence type="predicted"/>
<evidence type="ECO:0000313" key="1">
    <source>
        <dbReference type="Proteomes" id="UP000036681"/>
    </source>
</evidence>
<accession>A0A0M3HTR4</accession>
<organism evidence="1 2">
    <name type="scientific">Ascaris lumbricoides</name>
    <name type="common">Giant roundworm</name>
    <dbReference type="NCBI Taxonomy" id="6252"/>
    <lineage>
        <taxon>Eukaryota</taxon>
        <taxon>Metazoa</taxon>
        <taxon>Ecdysozoa</taxon>
        <taxon>Nematoda</taxon>
        <taxon>Chromadorea</taxon>
        <taxon>Rhabditida</taxon>
        <taxon>Spirurina</taxon>
        <taxon>Ascaridomorpha</taxon>
        <taxon>Ascaridoidea</taxon>
        <taxon>Ascarididae</taxon>
        <taxon>Ascaris</taxon>
    </lineage>
</organism>
<protein>
    <submittedName>
        <fullName evidence="2">Secreted protein</fullName>
    </submittedName>
</protein>
<name>A0A0M3HTR4_ASCLU</name>
<dbReference type="AlphaFoldDB" id="A0A0M3HTR4"/>
<reference evidence="2" key="1">
    <citation type="submission" date="2017-02" db="UniProtKB">
        <authorList>
            <consortium name="WormBaseParasite"/>
        </authorList>
    </citation>
    <scope>IDENTIFICATION</scope>
</reference>
<dbReference type="Proteomes" id="UP000036681">
    <property type="component" value="Unplaced"/>
</dbReference>
<keyword evidence="1" id="KW-1185">Reference proteome</keyword>
<sequence>MRNALFAGSVLAPWNGLPCHFPISCSTNAFNTITATVLPQPPSTPTPPTVIPFSVLLKFLPNSHRRSLAKRASAWFENFSRSMPTSAFYSCCT</sequence>